<feature type="non-terminal residue" evidence="6">
    <location>
        <position position="1"/>
    </location>
</feature>
<protein>
    <submittedName>
        <fullName evidence="6">Velvet factor</fullName>
    </submittedName>
</protein>
<dbReference type="Gene3D" id="2.60.40.3960">
    <property type="entry name" value="Velvet domain"/>
    <property type="match status" value="1"/>
</dbReference>
<dbReference type="InterPro" id="IPR038491">
    <property type="entry name" value="Velvet_dom_sf"/>
</dbReference>
<comment type="subcellular location">
    <subcellularLocation>
        <location evidence="1">Nucleus</location>
    </subcellularLocation>
</comment>
<dbReference type="Pfam" id="PF11754">
    <property type="entry name" value="Velvet"/>
    <property type="match status" value="2"/>
</dbReference>
<dbReference type="PROSITE" id="PS51821">
    <property type="entry name" value="VELVET"/>
    <property type="match status" value="1"/>
</dbReference>
<proteinExistence type="predicted"/>
<name>A0ABQ8KP58_9APHY</name>
<accession>A0ABQ8KP58</accession>
<keyword evidence="2" id="KW-0805">Transcription regulation</keyword>
<evidence type="ECO:0000256" key="4">
    <source>
        <dbReference type="ARBA" id="ARBA00023242"/>
    </source>
</evidence>
<evidence type="ECO:0000313" key="6">
    <source>
        <dbReference type="EMBL" id="KAH9840213.1"/>
    </source>
</evidence>
<sequence>RSYSIEIVQHPVKTAEFGDATLTRLPLAPPLIARLVVPDHSDAEIVDDPDLSFLVAQVSILSTYDAVPAEAPSGHTSAPRLLYGNLVSSPHILRNLQGRQGVYFLFPDVSVRRQGQYQLCVTLLRIPR</sequence>
<dbReference type="EMBL" id="JADCUA010000005">
    <property type="protein sequence ID" value="KAH9840213.1"/>
    <property type="molecule type" value="Genomic_DNA"/>
</dbReference>
<gene>
    <name evidence="6" type="ORF">C8Q71DRAFT_703093</name>
</gene>
<dbReference type="InterPro" id="IPR037525">
    <property type="entry name" value="Velvet_dom"/>
</dbReference>
<evidence type="ECO:0000256" key="2">
    <source>
        <dbReference type="ARBA" id="ARBA00023015"/>
    </source>
</evidence>
<reference evidence="6 7" key="1">
    <citation type="journal article" date="2021" name="Environ. Microbiol.">
        <title>Gene family expansions and transcriptome signatures uncover fungal adaptations to wood decay.</title>
        <authorList>
            <person name="Hage H."/>
            <person name="Miyauchi S."/>
            <person name="Viragh M."/>
            <person name="Drula E."/>
            <person name="Min B."/>
            <person name="Chaduli D."/>
            <person name="Navarro D."/>
            <person name="Favel A."/>
            <person name="Norest M."/>
            <person name="Lesage-Meessen L."/>
            <person name="Balint B."/>
            <person name="Merenyi Z."/>
            <person name="de Eugenio L."/>
            <person name="Morin E."/>
            <person name="Martinez A.T."/>
            <person name="Baldrian P."/>
            <person name="Stursova M."/>
            <person name="Martinez M.J."/>
            <person name="Novotny C."/>
            <person name="Magnuson J.K."/>
            <person name="Spatafora J.W."/>
            <person name="Maurice S."/>
            <person name="Pangilinan J."/>
            <person name="Andreopoulos W."/>
            <person name="LaButti K."/>
            <person name="Hundley H."/>
            <person name="Na H."/>
            <person name="Kuo A."/>
            <person name="Barry K."/>
            <person name="Lipzen A."/>
            <person name="Henrissat B."/>
            <person name="Riley R."/>
            <person name="Ahrendt S."/>
            <person name="Nagy L.G."/>
            <person name="Grigoriev I.V."/>
            <person name="Martin F."/>
            <person name="Rosso M.N."/>
        </authorList>
    </citation>
    <scope>NUCLEOTIDE SEQUENCE [LARGE SCALE GENOMIC DNA]</scope>
    <source>
        <strain evidence="6 7">CIRM-BRFM 1785</strain>
    </source>
</reference>
<feature type="domain" description="Velvet" evidence="5">
    <location>
        <begin position="1"/>
        <end position="128"/>
    </location>
</feature>
<keyword evidence="4" id="KW-0539">Nucleus</keyword>
<dbReference type="PANTHER" id="PTHR33572">
    <property type="entry name" value="SPORE DEVELOPMENT REGULATOR VOSA"/>
    <property type="match status" value="1"/>
</dbReference>
<comment type="caution">
    <text evidence="6">The sequence shown here is derived from an EMBL/GenBank/DDBJ whole genome shotgun (WGS) entry which is preliminary data.</text>
</comment>
<evidence type="ECO:0000259" key="5">
    <source>
        <dbReference type="PROSITE" id="PS51821"/>
    </source>
</evidence>
<dbReference type="GeneID" id="72001024"/>
<dbReference type="RefSeq" id="XP_047781863.1">
    <property type="nucleotide sequence ID" value="XM_047920292.1"/>
</dbReference>
<dbReference type="InterPro" id="IPR021740">
    <property type="entry name" value="Velvet"/>
</dbReference>
<evidence type="ECO:0000256" key="3">
    <source>
        <dbReference type="ARBA" id="ARBA00023163"/>
    </source>
</evidence>
<evidence type="ECO:0000313" key="7">
    <source>
        <dbReference type="Proteomes" id="UP000814176"/>
    </source>
</evidence>
<keyword evidence="3" id="KW-0804">Transcription</keyword>
<keyword evidence="7" id="KW-1185">Reference proteome</keyword>
<organism evidence="6 7">
    <name type="scientific">Rhodofomes roseus</name>
    <dbReference type="NCBI Taxonomy" id="34475"/>
    <lineage>
        <taxon>Eukaryota</taxon>
        <taxon>Fungi</taxon>
        <taxon>Dikarya</taxon>
        <taxon>Basidiomycota</taxon>
        <taxon>Agaricomycotina</taxon>
        <taxon>Agaricomycetes</taxon>
        <taxon>Polyporales</taxon>
        <taxon>Rhodofomes</taxon>
    </lineage>
</organism>
<dbReference type="PANTHER" id="PTHR33572:SF15">
    <property type="entry name" value="VELVET DOMAIN-CONTAINING PROTEIN"/>
    <property type="match status" value="1"/>
</dbReference>
<evidence type="ECO:0000256" key="1">
    <source>
        <dbReference type="ARBA" id="ARBA00004123"/>
    </source>
</evidence>
<dbReference type="Proteomes" id="UP000814176">
    <property type="component" value="Unassembled WGS sequence"/>
</dbReference>